<evidence type="ECO:0000256" key="4">
    <source>
        <dbReference type="ARBA" id="ARBA00023136"/>
    </source>
</evidence>
<dbReference type="PANTHER" id="PTHR35603">
    <property type="match status" value="1"/>
</dbReference>
<dbReference type="InterPro" id="IPR051407">
    <property type="entry name" value="Bact_OM_lipoprot/Surf_antigen"/>
</dbReference>
<feature type="domain" description="Glycine zipper 2TM" evidence="8">
    <location>
        <begin position="59"/>
        <end position="99"/>
    </location>
</feature>
<reference evidence="9" key="1">
    <citation type="submission" date="2022-03" db="EMBL/GenBank/DDBJ databases">
        <title>Identification of a novel bacterium isolated from mangrove sediments.</title>
        <authorList>
            <person name="Pan X."/>
        </authorList>
    </citation>
    <scope>NUCLEOTIDE SEQUENCE</scope>
    <source>
        <strain evidence="9">B1949</strain>
    </source>
</reference>
<name>A0ABT0BAV5_9SPHN</name>
<dbReference type="InterPro" id="IPR008816">
    <property type="entry name" value="Gly_zipper_2TM_dom"/>
</dbReference>
<dbReference type="EMBL" id="JALHLF010000013">
    <property type="protein sequence ID" value="MCJ2182196.1"/>
    <property type="molecule type" value="Genomic_DNA"/>
</dbReference>
<evidence type="ECO:0000256" key="6">
    <source>
        <dbReference type="SAM" id="MobiDB-lite"/>
    </source>
</evidence>
<dbReference type="RefSeq" id="WP_244017877.1">
    <property type="nucleotide sequence ID" value="NZ_JALHLF010000013.1"/>
</dbReference>
<feature type="region of interest" description="Disordered" evidence="6">
    <location>
        <begin position="172"/>
        <end position="212"/>
    </location>
</feature>
<accession>A0ABT0BAV5</accession>
<keyword evidence="7" id="KW-0732">Signal</keyword>
<evidence type="ECO:0000256" key="1">
    <source>
        <dbReference type="ARBA" id="ARBA00004459"/>
    </source>
</evidence>
<comment type="similarity">
    <text evidence="2">Belongs to the rickettsiale 17 kDa surface antigen family.</text>
</comment>
<dbReference type="Proteomes" id="UP001162881">
    <property type="component" value="Unassembled WGS sequence"/>
</dbReference>
<evidence type="ECO:0000256" key="5">
    <source>
        <dbReference type="ARBA" id="ARBA00023288"/>
    </source>
</evidence>
<comment type="caution">
    <text evidence="9">The sequence shown here is derived from an EMBL/GenBank/DDBJ whole genome shotgun (WGS) entry which is preliminary data.</text>
</comment>
<comment type="subcellular location">
    <subcellularLocation>
        <location evidence="1">Cell outer membrane</location>
        <topology evidence="1">Lipid-anchor</topology>
    </subcellularLocation>
</comment>
<protein>
    <recommendedName>
        <fullName evidence="3">17 kDa surface antigen</fullName>
    </recommendedName>
</protein>
<evidence type="ECO:0000313" key="9">
    <source>
        <dbReference type="EMBL" id="MCJ2182196.1"/>
    </source>
</evidence>
<proteinExistence type="inferred from homology"/>
<gene>
    <name evidence="9" type="ORF">MTR62_05715</name>
</gene>
<keyword evidence="10" id="KW-1185">Reference proteome</keyword>
<feature type="chain" id="PRO_5045759003" description="17 kDa surface antigen" evidence="7">
    <location>
        <begin position="23"/>
        <end position="212"/>
    </location>
</feature>
<evidence type="ECO:0000313" key="10">
    <source>
        <dbReference type="Proteomes" id="UP001162881"/>
    </source>
</evidence>
<evidence type="ECO:0000259" key="8">
    <source>
        <dbReference type="Pfam" id="PF05433"/>
    </source>
</evidence>
<evidence type="ECO:0000256" key="2">
    <source>
        <dbReference type="ARBA" id="ARBA00008681"/>
    </source>
</evidence>
<evidence type="ECO:0000256" key="3">
    <source>
        <dbReference type="ARBA" id="ARBA00015281"/>
    </source>
</evidence>
<dbReference type="PANTHER" id="PTHR35603:SF2">
    <property type="entry name" value="OUTER MEMBRANE LIPOPROTEIN"/>
    <property type="match status" value="1"/>
</dbReference>
<sequence>MRLPLLLAAGAALVVTAPGAFAQSAAPMPVRYGGFDPVARDAWLVDCRQKVAARDSQLGGALIGGAVGALAGNRIAGRGNRTVGTLVGAGVGAVAGAAIDGAADHARARDECEAYLDAYYKRYTSGGYATYSAGSGYGADYTQPGYRPDYAIAPAKRSLPAAQADCTETVEYVTEDEPERPARRTIPPRPKPRKAVPSKAVKITPSKTVSLR</sequence>
<dbReference type="Pfam" id="PF05433">
    <property type="entry name" value="Rick_17kDa_Anti"/>
    <property type="match status" value="1"/>
</dbReference>
<organism evidence="9 10">
    <name type="scientific">Novosphingobium organovorum</name>
    <dbReference type="NCBI Taxonomy" id="2930092"/>
    <lineage>
        <taxon>Bacteria</taxon>
        <taxon>Pseudomonadati</taxon>
        <taxon>Pseudomonadota</taxon>
        <taxon>Alphaproteobacteria</taxon>
        <taxon>Sphingomonadales</taxon>
        <taxon>Sphingomonadaceae</taxon>
        <taxon>Novosphingobium</taxon>
    </lineage>
</organism>
<feature type="signal peptide" evidence="7">
    <location>
        <begin position="1"/>
        <end position="22"/>
    </location>
</feature>
<keyword evidence="4" id="KW-0472">Membrane</keyword>
<keyword evidence="5" id="KW-0449">Lipoprotein</keyword>
<evidence type="ECO:0000256" key="7">
    <source>
        <dbReference type="SAM" id="SignalP"/>
    </source>
</evidence>